<dbReference type="InterPro" id="IPR025855">
    <property type="entry name" value="Replic_Relax"/>
</dbReference>
<evidence type="ECO:0000313" key="2">
    <source>
        <dbReference type="Proteomes" id="UP000284416"/>
    </source>
</evidence>
<dbReference type="Proteomes" id="UP000284416">
    <property type="component" value="Unassembled WGS sequence"/>
</dbReference>
<organism evidence="1 2">
    <name type="scientific">Neobacillus notoginsengisoli</name>
    <dbReference type="NCBI Taxonomy" id="1578198"/>
    <lineage>
        <taxon>Bacteria</taxon>
        <taxon>Bacillati</taxon>
        <taxon>Bacillota</taxon>
        <taxon>Bacilli</taxon>
        <taxon>Bacillales</taxon>
        <taxon>Bacillaceae</taxon>
        <taxon>Neobacillus</taxon>
    </lineage>
</organism>
<accession>A0A417YFK3</accession>
<proteinExistence type="predicted"/>
<name>A0A417YFK3_9BACI</name>
<dbReference type="EMBL" id="QWEG01000022">
    <property type="protein sequence ID" value="RHW31500.1"/>
    <property type="molecule type" value="Genomic_DNA"/>
</dbReference>
<protein>
    <recommendedName>
        <fullName evidence="3">Replication-relaxation</fullName>
    </recommendedName>
</protein>
<dbReference type="AlphaFoldDB" id="A0A417YFK3"/>
<dbReference type="OrthoDB" id="2903198at2"/>
<evidence type="ECO:0008006" key="3">
    <source>
        <dbReference type="Google" id="ProtNLM"/>
    </source>
</evidence>
<gene>
    <name evidence="1" type="ORF">D1B31_22095</name>
</gene>
<comment type="caution">
    <text evidence="1">The sequence shown here is derived from an EMBL/GenBank/DDBJ whole genome shotgun (WGS) entry which is preliminary data.</text>
</comment>
<keyword evidence="2" id="KW-1185">Reference proteome</keyword>
<sequence>MKKRDLAIIKDLERFRCMTRDDIIDLHFPGLKQPVTCCNTVLKRLRRDGHIEVNRDRLPYLYFPSPAGIKKDSAKIPHFLKIVEIYKDLLKYETPKSFLVEPKYGKGFMEPDAFMIWKRAPFFVEIQRSIYSEKIMNEKVTRYEAYYLSRKWEDESWQSADKKIFPPVVVITDTRYNIESAYVRFIQVQNIEQLVSLYTQPKKKIDVKPVTLKLKTS</sequence>
<dbReference type="RefSeq" id="WP_118924570.1">
    <property type="nucleotide sequence ID" value="NZ_QWEG01000022.1"/>
</dbReference>
<dbReference type="Pfam" id="PF13814">
    <property type="entry name" value="Replic_Relax"/>
    <property type="match status" value="1"/>
</dbReference>
<evidence type="ECO:0000313" key="1">
    <source>
        <dbReference type="EMBL" id="RHW31500.1"/>
    </source>
</evidence>
<reference evidence="1 2" key="1">
    <citation type="journal article" date="2017" name="Int. J. Syst. Evol. Microbiol.">
        <title>Bacillus notoginsengisoli sp. nov., a novel bacterium isolated from the rhizosphere of Panax notoginseng.</title>
        <authorList>
            <person name="Zhang M.Y."/>
            <person name="Cheng J."/>
            <person name="Cai Y."/>
            <person name="Zhang T.Y."/>
            <person name="Wu Y.Y."/>
            <person name="Manikprabhu D."/>
            <person name="Li W.J."/>
            <person name="Zhang Y.X."/>
        </authorList>
    </citation>
    <scope>NUCLEOTIDE SEQUENCE [LARGE SCALE GENOMIC DNA]</scope>
    <source>
        <strain evidence="1 2">JCM 30743</strain>
    </source>
</reference>